<accession>A0A091DBR4</accession>
<evidence type="ECO:0000256" key="1">
    <source>
        <dbReference type="SAM" id="MobiDB-lite"/>
    </source>
</evidence>
<dbReference type="AlphaFoldDB" id="A0A091DBR4"/>
<gene>
    <name evidence="2" type="ORF">H920_10947</name>
</gene>
<name>A0A091DBR4_FUKDA</name>
<protein>
    <submittedName>
        <fullName evidence="2">Uncharacterized protein</fullName>
    </submittedName>
</protein>
<reference evidence="2 3" key="1">
    <citation type="submission" date="2013-11" db="EMBL/GenBank/DDBJ databases">
        <title>The Damaraland mole rat (Fukomys damarensis) genome and evolution of African mole rats.</title>
        <authorList>
            <person name="Gladyshev V.N."/>
            <person name="Fang X."/>
        </authorList>
    </citation>
    <scope>NUCLEOTIDE SEQUENCE [LARGE SCALE GENOMIC DNA]</scope>
    <source>
        <tissue evidence="2">Liver</tissue>
    </source>
</reference>
<organism evidence="2 3">
    <name type="scientific">Fukomys damarensis</name>
    <name type="common">Damaraland mole rat</name>
    <name type="synonym">Cryptomys damarensis</name>
    <dbReference type="NCBI Taxonomy" id="885580"/>
    <lineage>
        <taxon>Eukaryota</taxon>
        <taxon>Metazoa</taxon>
        <taxon>Chordata</taxon>
        <taxon>Craniata</taxon>
        <taxon>Vertebrata</taxon>
        <taxon>Euteleostomi</taxon>
        <taxon>Mammalia</taxon>
        <taxon>Eutheria</taxon>
        <taxon>Euarchontoglires</taxon>
        <taxon>Glires</taxon>
        <taxon>Rodentia</taxon>
        <taxon>Hystricomorpha</taxon>
        <taxon>Bathyergidae</taxon>
        <taxon>Fukomys</taxon>
    </lineage>
</organism>
<feature type="region of interest" description="Disordered" evidence="1">
    <location>
        <begin position="1"/>
        <end position="107"/>
    </location>
</feature>
<dbReference type="Proteomes" id="UP000028990">
    <property type="component" value="Unassembled WGS sequence"/>
</dbReference>
<dbReference type="EMBL" id="KN122870">
    <property type="protein sequence ID" value="KFO27685.1"/>
    <property type="molecule type" value="Genomic_DNA"/>
</dbReference>
<proteinExistence type="predicted"/>
<feature type="compositionally biased region" description="Basic and acidic residues" evidence="1">
    <location>
        <begin position="1"/>
        <end position="13"/>
    </location>
</feature>
<keyword evidence="3" id="KW-1185">Reference proteome</keyword>
<evidence type="ECO:0000313" key="2">
    <source>
        <dbReference type="EMBL" id="KFO27685.1"/>
    </source>
</evidence>
<evidence type="ECO:0000313" key="3">
    <source>
        <dbReference type="Proteomes" id="UP000028990"/>
    </source>
</evidence>
<feature type="compositionally biased region" description="Basic and acidic residues" evidence="1">
    <location>
        <begin position="53"/>
        <end position="65"/>
    </location>
</feature>
<sequence>MAESQASRERGYHYLDGFLQHRHPSGSGPLSAVPQALPRSGSGPASPGSFKLTSDRYRGKGETERLPSTSERNTEISEEWRSTREADGKYRKIPEMPEVNRPSKDRCRKLSRVTGNYRISLYS</sequence>
<feature type="compositionally biased region" description="Low complexity" evidence="1">
    <location>
        <begin position="38"/>
        <end position="49"/>
    </location>
</feature>
<feature type="compositionally biased region" description="Basic and acidic residues" evidence="1">
    <location>
        <begin position="72"/>
        <end position="95"/>
    </location>
</feature>